<name>A0ACB7XZ95_9ERIC</name>
<keyword evidence="2" id="KW-1185">Reference proteome</keyword>
<evidence type="ECO:0000313" key="1">
    <source>
        <dbReference type="EMBL" id="KAH7846552.1"/>
    </source>
</evidence>
<evidence type="ECO:0000313" key="2">
    <source>
        <dbReference type="Proteomes" id="UP000828048"/>
    </source>
</evidence>
<dbReference type="EMBL" id="CM037155">
    <property type="protein sequence ID" value="KAH7846552.1"/>
    <property type="molecule type" value="Genomic_DNA"/>
</dbReference>
<organism evidence="1 2">
    <name type="scientific">Vaccinium darrowii</name>
    <dbReference type="NCBI Taxonomy" id="229202"/>
    <lineage>
        <taxon>Eukaryota</taxon>
        <taxon>Viridiplantae</taxon>
        <taxon>Streptophyta</taxon>
        <taxon>Embryophyta</taxon>
        <taxon>Tracheophyta</taxon>
        <taxon>Spermatophyta</taxon>
        <taxon>Magnoliopsida</taxon>
        <taxon>eudicotyledons</taxon>
        <taxon>Gunneridae</taxon>
        <taxon>Pentapetalae</taxon>
        <taxon>asterids</taxon>
        <taxon>Ericales</taxon>
        <taxon>Ericaceae</taxon>
        <taxon>Vaccinioideae</taxon>
        <taxon>Vaccinieae</taxon>
        <taxon>Vaccinium</taxon>
    </lineage>
</organism>
<dbReference type="Proteomes" id="UP000828048">
    <property type="component" value="Chromosome 5"/>
</dbReference>
<protein>
    <submittedName>
        <fullName evidence="1">Uncharacterized protein</fullName>
    </submittedName>
</protein>
<proteinExistence type="predicted"/>
<reference evidence="1 2" key="1">
    <citation type="journal article" date="2021" name="Hortic Res">
        <title>High-quality reference genome and annotation aids understanding of berry development for evergreen blueberry (Vaccinium darrowii).</title>
        <authorList>
            <person name="Yu J."/>
            <person name="Hulse-Kemp A.M."/>
            <person name="Babiker E."/>
            <person name="Staton M."/>
        </authorList>
    </citation>
    <scope>NUCLEOTIDE SEQUENCE [LARGE SCALE GENOMIC DNA]</scope>
    <source>
        <strain evidence="2">cv. NJ 8807/NJ 8810</strain>
        <tissue evidence="1">Young leaf</tissue>
    </source>
</reference>
<comment type="caution">
    <text evidence="1">The sequence shown here is derived from an EMBL/GenBank/DDBJ whole genome shotgun (WGS) entry which is preliminary data.</text>
</comment>
<accession>A0ACB7XZ95</accession>
<sequence length="537" mass="60050">MAIVLFSFITILMATLLHLSTARFELDVDSQKVCGRSHAKDGLEYTKIFMNVTKTMHEEMRKKRFAMRKGGEYPNQIYVLSQCTNDISGEDCDHCFSQASSILVDCLPFTSGRIFLKQCILRFDNYTFFHETTSKSFDQQTCSNITLGGASKHKHYTDAATTLINELVEKAPKKRGYAEGKSEPGDGSSVYGEVGCLKTLDANRCATCLANASVTALNCIPSEEGMALNAGCFVRFFLQPPSDRDMLFKVADYAIGIAFCLAVVFLTGILLGKLIYKRKQNHEQKMEALERNTLVTISMRFKYSTLQKATDDFSESHKIGQGGYGEVYKFSGQWCTGAYLAVWLVVGCLVNYRPGVSKCQQELALEHPFAAVRDSFLTPGYMAPEYLAQGRLTEKVDIYSYGVLVLEIVGGVQNNKYHSEDILSTLVTTTWKHFQQKKAGEIIDTSIAIEDVNEVLRIIQIGLLCTQASPLLRPDVGDVVKWLEHKDLELPNPSKPPFSDEFLTLPDSPLVSSSLRPHEHSISIDSCKYYDVDNNER</sequence>
<gene>
    <name evidence="1" type="ORF">Vadar_015323</name>
</gene>